<dbReference type="InterPro" id="IPR021328">
    <property type="entry name" value="CotB-like"/>
</dbReference>
<dbReference type="Gene3D" id="1.20.1260.120">
    <property type="entry name" value="Protein of unknown function DUF2935"/>
    <property type="match status" value="1"/>
</dbReference>
<accession>A0A1G9K9I3</accession>
<organism evidence="1 2">
    <name type="scientific">Romboutsia lituseburensis DSM 797</name>
    <dbReference type="NCBI Taxonomy" id="1121325"/>
    <lineage>
        <taxon>Bacteria</taxon>
        <taxon>Bacillati</taxon>
        <taxon>Bacillota</taxon>
        <taxon>Clostridia</taxon>
        <taxon>Peptostreptococcales</taxon>
        <taxon>Peptostreptococcaceae</taxon>
        <taxon>Romboutsia</taxon>
    </lineage>
</organism>
<dbReference type="AlphaFoldDB" id="A0A1G9K9I3"/>
<keyword evidence="2" id="KW-1185">Reference proteome</keyword>
<proteinExistence type="predicted"/>
<name>A0A1G9K9I3_9FIRM</name>
<dbReference type="EMBL" id="FNGW01000002">
    <property type="protein sequence ID" value="SDL46292.1"/>
    <property type="molecule type" value="Genomic_DNA"/>
</dbReference>
<dbReference type="Pfam" id="PF11155">
    <property type="entry name" value="DUF2935"/>
    <property type="match status" value="2"/>
</dbReference>
<protein>
    <recommendedName>
        <fullName evidence="3">DUF2935 domain-containing protein</fullName>
    </recommendedName>
</protein>
<reference evidence="1 2" key="1">
    <citation type="submission" date="2016-10" db="EMBL/GenBank/DDBJ databases">
        <authorList>
            <person name="de Groot N.N."/>
        </authorList>
    </citation>
    <scope>NUCLEOTIDE SEQUENCE [LARGE SCALE GENOMIC DNA]</scope>
    <source>
        <strain evidence="1 2">DSM 797</strain>
    </source>
</reference>
<evidence type="ECO:0008006" key="3">
    <source>
        <dbReference type="Google" id="ProtNLM"/>
    </source>
</evidence>
<evidence type="ECO:0000313" key="2">
    <source>
        <dbReference type="Proteomes" id="UP000199068"/>
    </source>
</evidence>
<dbReference type="STRING" id="1121325.SAMN04515677_10257"/>
<evidence type="ECO:0000313" key="1">
    <source>
        <dbReference type="EMBL" id="SDL46292.1"/>
    </source>
</evidence>
<dbReference type="SUPFAM" id="SSF158430">
    <property type="entry name" value="Bacillus cereus metalloprotein-like"/>
    <property type="match status" value="2"/>
</dbReference>
<gene>
    <name evidence="1" type="ORF">SAMN04515677_10257</name>
</gene>
<dbReference type="Proteomes" id="UP000199068">
    <property type="component" value="Unassembled WGS sequence"/>
</dbReference>
<sequence>MINDQRYVILSLELHLFFSRIMKEHSFFLEAGFTPKDSSLANEAEYYKNEFEKLLSYAVSASNGIIRSSVLNSGEFITDFTLGAEIKTQNFTGIEINQNITKMESELHSGNNPKVSFNRVNYVSKLNVNAQRLLGGLINFKQKILNGILSCNLFTVNYPLLIEHILREAKLYLSLVNDLENRVDIDTKNIRETELFWDQIMMEHSQFIRGLLDPTEENLIDTADEFAHEFKDLMEEAQAITDATINSITGETLDKTIQLKNFKQAGTEGISSCKIRSIILPLLADHVLRESNHYIRLLETYKEI</sequence>
<dbReference type="RefSeq" id="WP_092722953.1">
    <property type="nucleotide sequence ID" value="NZ_FNGW01000002.1"/>
</dbReference>